<dbReference type="EMBL" id="CAFAAF010000022">
    <property type="protein sequence ID" value="CAB4786545.1"/>
    <property type="molecule type" value="Genomic_DNA"/>
</dbReference>
<evidence type="ECO:0000256" key="4">
    <source>
        <dbReference type="ARBA" id="ARBA00022989"/>
    </source>
</evidence>
<organism evidence="8">
    <name type="scientific">freshwater metagenome</name>
    <dbReference type="NCBI Taxonomy" id="449393"/>
    <lineage>
        <taxon>unclassified sequences</taxon>
        <taxon>metagenomes</taxon>
        <taxon>ecological metagenomes</taxon>
    </lineage>
</organism>
<dbReference type="Pfam" id="PF09335">
    <property type="entry name" value="VTT_dom"/>
    <property type="match status" value="1"/>
</dbReference>
<feature type="transmembrane region" description="Helical" evidence="6">
    <location>
        <begin position="49"/>
        <end position="76"/>
    </location>
</feature>
<comment type="subcellular location">
    <subcellularLocation>
        <location evidence="1">Cell membrane</location>
        <topology evidence="1">Multi-pass membrane protein</topology>
    </subcellularLocation>
</comment>
<feature type="transmembrane region" description="Helical" evidence="6">
    <location>
        <begin position="148"/>
        <end position="168"/>
    </location>
</feature>
<keyword evidence="3 6" id="KW-0812">Transmembrane</keyword>
<evidence type="ECO:0000256" key="5">
    <source>
        <dbReference type="ARBA" id="ARBA00023136"/>
    </source>
</evidence>
<feature type="transmembrane region" description="Helical" evidence="6">
    <location>
        <begin position="21"/>
        <end position="43"/>
    </location>
</feature>
<name>A0A6J6WSP4_9ZZZZ</name>
<evidence type="ECO:0000256" key="1">
    <source>
        <dbReference type="ARBA" id="ARBA00004651"/>
    </source>
</evidence>
<dbReference type="InterPro" id="IPR032816">
    <property type="entry name" value="VTT_dom"/>
</dbReference>
<feature type="domain" description="VTT" evidence="7">
    <location>
        <begin position="43"/>
        <end position="168"/>
    </location>
</feature>
<dbReference type="PANTHER" id="PTHR30353">
    <property type="entry name" value="INNER MEMBRANE PROTEIN DEDA-RELATED"/>
    <property type="match status" value="1"/>
</dbReference>
<evidence type="ECO:0000256" key="3">
    <source>
        <dbReference type="ARBA" id="ARBA00022692"/>
    </source>
</evidence>
<gene>
    <name evidence="8" type="ORF">UFOPK2978_00263</name>
</gene>
<keyword evidence="2" id="KW-1003">Cell membrane</keyword>
<dbReference type="GO" id="GO:0005886">
    <property type="term" value="C:plasma membrane"/>
    <property type="evidence" value="ECO:0007669"/>
    <property type="project" value="UniProtKB-SubCell"/>
</dbReference>
<feature type="transmembrane region" description="Helical" evidence="6">
    <location>
        <begin position="180"/>
        <end position="199"/>
    </location>
</feature>
<keyword evidence="4 6" id="KW-1133">Transmembrane helix</keyword>
<proteinExistence type="predicted"/>
<sequence>MSISEWIHHTADSLIAHNLQIPLFLLLIFFAFAEAALFVGFILPGETALLIGGVLAHAGVWNVWIFLIAAIVGAITGDSVGYEIGKHLGPRIKENAFGRFVGEKRWKLAQAIFDRYHGGAIFFGRAQALLRALVPALAGMNKVPYRQFIKWNAAGGIVFSTIVVLLGYEFASSLATLEKYLRYWAIFFLAVVAVVVVILKRKLEHLLED</sequence>
<keyword evidence="5 6" id="KW-0472">Membrane</keyword>
<dbReference type="AlphaFoldDB" id="A0A6J6WSP4"/>
<dbReference type="PANTHER" id="PTHR30353:SF15">
    <property type="entry name" value="INNER MEMBRANE PROTEIN YABI"/>
    <property type="match status" value="1"/>
</dbReference>
<evidence type="ECO:0000259" key="7">
    <source>
        <dbReference type="Pfam" id="PF09335"/>
    </source>
</evidence>
<protein>
    <submittedName>
        <fullName evidence="8">Unannotated protein</fullName>
    </submittedName>
</protein>
<evidence type="ECO:0000256" key="2">
    <source>
        <dbReference type="ARBA" id="ARBA00022475"/>
    </source>
</evidence>
<evidence type="ECO:0000256" key="6">
    <source>
        <dbReference type="SAM" id="Phobius"/>
    </source>
</evidence>
<reference evidence="8" key="1">
    <citation type="submission" date="2020-05" db="EMBL/GenBank/DDBJ databases">
        <authorList>
            <person name="Chiriac C."/>
            <person name="Salcher M."/>
            <person name="Ghai R."/>
            <person name="Kavagutti S V."/>
        </authorList>
    </citation>
    <scope>NUCLEOTIDE SEQUENCE</scope>
</reference>
<evidence type="ECO:0000313" key="8">
    <source>
        <dbReference type="EMBL" id="CAB4786545.1"/>
    </source>
</evidence>
<dbReference type="InterPro" id="IPR032818">
    <property type="entry name" value="DedA-like"/>
</dbReference>
<accession>A0A6J6WSP4</accession>